<sequence length="297" mass="35035">MRLSFIILAASIPMVIGTGNSLSTTAEKEVTKVTSVASIDTGLPEISLKFRYRKRFLRDAIDDDEERLSGANMFNPAKIEEALGNAVYAKTLFRRWTRHGEKEKDILNKLKNMPNFKKEKTVEQLYADYIKWLYPESGKTQEKLFSRAKVDLALKDPAYANKLFERWKRYGLDSDDVLRYKLQYMNLGMKKMDRIHKDYLAWLTIHHPLDTDIKLAPKEFLFLQQRLDRAAVDTAYAEKLYKKWKTKTRGFDSDPVYYHFKDLGREKNANFVKVYEDYVRWLDVHYPLPARKTHLDR</sequence>
<dbReference type="STRING" id="4795.A0A225WK13"/>
<evidence type="ECO:0000256" key="1">
    <source>
        <dbReference type="ARBA" id="ARBA00004613"/>
    </source>
</evidence>
<dbReference type="InterPro" id="IPR031825">
    <property type="entry name" value="RXLR"/>
</dbReference>
<evidence type="ECO:0000256" key="2">
    <source>
        <dbReference type="ARBA" id="ARBA00010400"/>
    </source>
</evidence>
<dbReference type="EMBL" id="NBNE01000647">
    <property type="protein sequence ID" value="OWZ18066.1"/>
    <property type="molecule type" value="Genomic_DNA"/>
</dbReference>
<evidence type="ECO:0000313" key="7">
    <source>
        <dbReference type="Proteomes" id="UP000198211"/>
    </source>
</evidence>
<comment type="subcellular location">
    <subcellularLocation>
        <location evidence="1 5">Secreted</location>
    </subcellularLocation>
</comment>
<reference evidence="7" key="1">
    <citation type="submission" date="2017-03" db="EMBL/GenBank/DDBJ databases">
        <title>Phytopthora megakarya and P. palmivora, two closely related causual agents of cacao black pod achieved similar genome size and gene model numbers by different mechanisms.</title>
        <authorList>
            <person name="Ali S."/>
            <person name="Shao J."/>
            <person name="Larry D.J."/>
            <person name="Kronmiller B."/>
            <person name="Shen D."/>
            <person name="Strem M.D."/>
            <person name="Melnick R.L."/>
            <person name="Guiltinan M.J."/>
            <person name="Tyler B.M."/>
            <person name="Meinhardt L.W."/>
            <person name="Bailey B.A."/>
        </authorList>
    </citation>
    <scope>NUCLEOTIDE SEQUENCE [LARGE SCALE GENOMIC DNA]</scope>
    <source>
        <strain evidence="7">zdho120</strain>
    </source>
</reference>
<feature type="chain" id="PRO_5028516420" description="RxLR effector protein" evidence="5">
    <location>
        <begin position="18"/>
        <end position="297"/>
    </location>
</feature>
<dbReference type="OrthoDB" id="94805at2759"/>
<dbReference type="Proteomes" id="UP000198211">
    <property type="component" value="Unassembled WGS sequence"/>
</dbReference>
<comment type="function">
    <text evidence="5">Effector that suppresses plant defense responses during pathogen infection.</text>
</comment>
<organism evidence="6 7">
    <name type="scientific">Phytophthora megakarya</name>
    <dbReference type="NCBI Taxonomy" id="4795"/>
    <lineage>
        <taxon>Eukaryota</taxon>
        <taxon>Sar</taxon>
        <taxon>Stramenopiles</taxon>
        <taxon>Oomycota</taxon>
        <taxon>Peronosporomycetes</taxon>
        <taxon>Peronosporales</taxon>
        <taxon>Peronosporaceae</taxon>
        <taxon>Phytophthora</taxon>
    </lineage>
</organism>
<evidence type="ECO:0000256" key="4">
    <source>
        <dbReference type="ARBA" id="ARBA00022729"/>
    </source>
</evidence>
<keyword evidence="4 5" id="KW-0732">Signal</keyword>
<evidence type="ECO:0000256" key="3">
    <source>
        <dbReference type="ARBA" id="ARBA00022525"/>
    </source>
</evidence>
<dbReference type="Pfam" id="PF16810">
    <property type="entry name" value="RXLR"/>
    <property type="match status" value="1"/>
</dbReference>
<dbReference type="AlphaFoldDB" id="A0A225WK13"/>
<dbReference type="GO" id="GO:0005576">
    <property type="term" value="C:extracellular region"/>
    <property type="evidence" value="ECO:0007669"/>
    <property type="project" value="UniProtKB-SubCell"/>
</dbReference>
<protein>
    <recommendedName>
        <fullName evidence="5">RxLR effector protein</fullName>
    </recommendedName>
</protein>
<comment type="caution">
    <text evidence="6">The sequence shown here is derived from an EMBL/GenBank/DDBJ whole genome shotgun (WGS) entry which is preliminary data.</text>
</comment>
<comment type="similarity">
    <text evidence="2 5">Belongs to the RxLR effector family.</text>
</comment>
<comment type="domain">
    <text evidence="5">The RxLR-dEER motif acts to carry the protein into the host cell cytoplasm through binding to cell surface phosphatidylinositol-3-phosphate.</text>
</comment>
<gene>
    <name evidence="6" type="ORF">PHMEG_0007909</name>
</gene>
<accession>A0A225WK13</accession>
<evidence type="ECO:0000313" key="6">
    <source>
        <dbReference type="EMBL" id="OWZ18066.1"/>
    </source>
</evidence>
<keyword evidence="7" id="KW-1185">Reference proteome</keyword>
<evidence type="ECO:0000256" key="5">
    <source>
        <dbReference type="RuleBase" id="RU367124"/>
    </source>
</evidence>
<proteinExistence type="inferred from homology"/>
<keyword evidence="3 5" id="KW-0964">Secreted</keyword>
<feature type="signal peptide" evidence="5">
    <location>
        <begin position="1"/>
        <end position="17"/>
    </location>
</feature>
<name>A0A225WK13_9STRA</name>